<protein>
    <submittedName>
        <fullName evidence="1">Uncharacterized protein</fullName>
    </submittedName>
</protein>
<accession>A0A8H3DTG6</accession>
<dbReference type="AlphaFoldDB" id="A0A8H3DTG6"/>
<proteinExistence type="predicted"/>
<evidence type="ECO:0000313" key="1">
    <source>
        <dbReference type="EMBL" id="CAE7053153.1"/>
    </source>
</evidence>
<dbReference type="OrthoDB" id="2194681at2759"/>
<dbReference type="EMBL" id="CAJNJQ010000054">
    <property type="protein sequence ID" value="CAE7053153.1"/>
    <property type="molecule type" value="Genomic_DNA"/>
</dbReference>
<evidence type="ECO:0000313" key="2">
    <source>
        <dbReference type="Proteomes" id="UP000663827"/>
    </source>
</evidence>
<dbReference type="Gene3D" id="3.40.50.1460">
    <property type="match status" value="1"/>
</dbReference>
<comment type="caution">
    <text evidence="1">The sequence shown here is derived from an EMBL/GenBank/DDBJ whole genome shotgun (WGS) entry which is preliminary data.</text>
</comment>
<sequence>MLTQWGLPPIDEMFETQEFDIDLEPHTRISDEELNAMIAKLPKGCVLTMTLSCFHGRQMHRVILASEGPRYQEPFSPVKEQASPFEIRSNTAPRNLFVPPAFRLYSNCEFDPKIFMERVQGPEPLDGIQATVFAWSGYSTSPDHVEAFTSSFVDVVQGLKGNISQREMLQEVSRKVGENTEDKDSQPLIQLWVSNSGEDERRFASMDAPFVV</sequence>
<organism evidence="1 2">
    <name type="scientific">Rhizoctonia solani</name>
    <dbReference type="NCBI Taxonomy" id="456999"/>
    <lineage>
        <taxon>Eukaryota</taxon>
        <taxon>Fungi</taxon>
        <taxon>Dikarya</taxon>
        <taxon>Basidiomycota</taxon>
        <taxon>Agaricomycotina</taxon>
        <taxon>Agaricomycetes</taxon>
        <taxon>Cantharellales</taxon>
        <taxon>Ceratobasidiaceae</taxon>
        <taxon>Rhizoctonia</taxon>
    </lineage>
</organism>
<gene>
    <name evidence="1" type="ORF">RDB_LOCUS2500</name>
</gene>
<name>A0A8H3DTG6_9AGAM</name>
<reference evidence="1" key="1">
    <citation type="submission" date="2021-01" db="EMBL/GenBank/DDBJ databases">
        <authorList>
            <person name="Kaushik A."/>
        </authorList>
    </citation>
    <scope>NUCLEOTIDE SEQUENCE</scope>
    <source>
        <strain evidence="1">AG5</strain>
    </source>
</reference>
<dbReference type="Proteomes" id="UP000663827">
    <property type="component" value="Unassembled WGS sequence"/>
</dbReference>